<evidence type="ECO:0000313" key="12">
    <source>
        <dbReference type="Proteomes" id="UP000728032"/>
    </source>
</evidence>
<keyword evidence="4" id="KW-0677">Repeat</keyword>
<evidence type="ECO:0000259" key="10">
    <source>
        <dbReference type="PROSITE" id="PS51873"/>
    </source>
</evidence>
<evidence type="ECO:0000256" key="6">
    <source>
        <dbReference type="ARBA" id="ARBA00022786"/>
    </source>
</evidence>
<dbReference type="GO" id="GO:0071797">
    <property type="term" value="C:LUBAC complex"/>
    <property type="evidence" value="ECO:0007669"/>
    <property type="project" value="TreeGrafter"/>
</dbReference>
<dbReference type="InterPro" id="IPR013083">
    <property type="entry name" value="Znf_RING/FYVE/PHD"/>
</dbReference>
<dbReference type="FunFam" id="3.30.40.10:FF:000137">
    <property type="entry name" value="RanBP-type and C3HC4-type zinc finger-containing protein 1"/>
    <property type="match status" value="1"/>
</dbReference>
<evidence type="ECO:0000256" key="5">
    <source>
        <dbReference type="ARBA" id="ARBA00022771"/>
    </source>
</evidence>
<dbReference type="OrthoDB" id="261960at2759"/>
<dbReference type="CDD" id="cd20345">
    <property type="entry name" value="BRcat_RBR_HOIL1"/>
    <property type="match status" value="1"/>
</dbReference>
<sequence length="277" mass="31548">MSARVVTTGALAVLQISYNNLQPLEPLLIPETSDTIHAFDLHSDTNVIPEEVDTEKPQTYLELVQLDDVKCVTNTEPFECPVCFVDIGVGEGIVLRDCLHSFCRFCLLNAIQYNTEVEVKCPFRNNDYSCDSRLQDREVKEVVPLDVYERYLQKSISTAESKIEKSFHCKTVDCCGWCEFDDKVNVFRCPVCGHENCINCQAIHETMNCKQYQDQLDFNAAQNEDAMKTKELIDNMLLRDEALRCPQCQVVLLKKWGCDWVPVGAKGSGGHIRWMSM</sequence>
<keyword evidence="6" id="KW-0833">Ubl conjugation pathway</keyword>
<dbReference type="InterPro" id="IPR047559">
    <property type="entry name" value="HOIL1_RBR_mRING-HC-C3HC3D"/>
</dbReference>
<dbReference type="Gene3D" id="3.30.40.10">
    <property type="entry name" value="Zinc/RING finger domain, C3HC4 (zinc finger)"/>
    <property type="match status" value="1"/>
</dbReference>
<keyword evidence="2" id="KW-0808">Transferase</keyword>
<name>A0A7R9QH24_9ACAR</name>
<dbReference type="GO" id="GO:0097039">
    <property type="term" value="P:protein linear polyubiquitination"/>
    <property type="evidence" value="ECO:0007669"/>
    <property type="project" value="TreeGrafter"/>
</dbReference>
<dbReference type="SMART" id="SM00184">
    <property type="entry name" value="RING"/>
    <property type="match status" value="2"/>
</dbReference>
<dbReference type="PANTHER" id="PTHR22770">
    <property type="entry name" value="UBIQUITIN CONJUGATING ENZYME 7 INTERACTING PROTEIN-RELATED"/>
    <property type="match status" value="1"/>
</dbReference>
<evidence type="ECO:0000259" key="9">
    <source>
        <dbReference type="PROSITE" id="PS50089"/>
    </source>
</evidence>
<dbReference type="GO" id="GO:0004842">
    <property type="term" value="F:ubiquitin-protein transferase activity"/>
    <property type="evidence" value="ECO:0007669"/>
    <property type="project" value="TreeGrafter"/>
</dbReference>
<keyword evidence="3" id="KW-0479">Metal-binding</keyword>
<accession>A0A7R9QH24</accession>
<keyword evidence="7" id="KW-0862">Zinc</keyword>
<dbReference type="CDD" id="cd16633">
    <property type="entry name" value="mRING-HC-C3HC3D_RBR_HOIL1"/>
    <property type="match status" value="1"/>
</dbReference>
<dbReference type="PROSITE" id="PS51873">
    <property type="entry name" value="TRIAD"/>
    <property type="match status" value="1"/>
</dbReference>
<dbReference type="InterPro" id="IPR051628">
    <property type="entry name" value="LUBAC_E3_Ligases"/>
</dbReference>
<keyword evidence="12" id="KW-1185">Reference proteome</keyword>
<dbReference type="PROSITE" id="PS50089">
    <property type="entry name" value="ZF_RING_2"/>
    <property type="match status" value="1"/>
</dbReference>
<dbReference type="PANTHER" id="PTHR22770:SF13">
    <property type="entry name" value="RING-TYPE DOMAIN-CONTAINING PROTEIN"/>
    <property type="match status" value="1"/>
</dbReference>
<dbReference type="InterPro" id="IPR001841">
    <property type="entry name" value="Znf_RING"/>
</dbReference>
<dbReference type="SUPFAM" id="SSF57850">
    <property type="entry name" value="RING/U-box"/>
    <property type="match status" value="2"/>
</dbReference>
<evidence type="ECO:0000256" key="7">
    <source>
        <dbReference type="ARBA" id="ARBA00022833"/>
    </source>
</evidence>
<dbReference type="Proteomes" id="UP000728032">
    <property type="component" value="Unassembled WGS sequence"/>
</dbReference>
<evidence type="ECO:0008006" key="13">
    <source>
        <dbReference type="Google" id="ProtNLM"/>
    </source>
</evidence>
<feature type="domain" description="RING-type" evidence="10">
    <location>
        <begin position="76"/>
        <end position="277"/>
    </location>
</feature>
<dbReference type="InterPro" id="IPR017907">
    <property type="entry name" value="Znf_RING_CS"/>
</dbReference>
<dbReference type="EMBL" id="CAJPVJ010002031">
    <property type="protein sequence ID" value="CAG2165680.1"/>
    <property type="molecule type" value="Genomic_DNA"/>
</dbReference>
<keyword evidence="5 8" id="KW-0863">Zinc-finger</keyword>
<dbReference type="GO" id="GO:0043161">
    <property type="term" value="P:proteasome-mediated ubiquitin-dependent protein catabolic process"/>
    <property type="evidence" value="ECO:0007669"/>
    <property type="project" value="TreeGrafter"/>
</dbReference>
<evidence type="ECO:0000256" key="3">
    <source>
        <dbReference type="ARBA" id="ARBA00022723"/>
    </source>
</evidence>
<dbReference type="AlphaFoldDB" id="A0A7R9QH24"/>
<organism evidence="11">
    <name type="scientific">Oppiella nova</name>
    <dbReference type="NCBI Taxonomy" id="334625"/>
    <lineage>
        <taxon>Eukaryota</taxon>
        <taxon>Metazoa</taxon>
        <taxon>Ecdysozoa</taxon>
        <taxon>Arthropoda</taxon>
        <taxon>Chelicerata</taxon>
        <taxon>Arachnida</taxon>
        <taxon>Acari</taxon>
        <taxon>Acariformes</taxon>
        <taxon>Sarcoptiformes</taxon>
        <taxon>Oribatida</taxon>
        <taxon>Brachypylina</taxon>
        <taxon>Oppioidea</taxon>
        <taxon>Oppiidae</taxon>
        <taxon>Oppiella</taxon>
    </lineage>
</organism>
<evidence type="ECO:0000256" key="4">
    <source>
        <dbReference type="ARBA" id="ARBA00022737"/>
    </source>
</evidence>
<reference evidence="11" key="1">
    <citation type="submission" date="2020-11" db="EMBL/GenBank/DDBJ databases">
        <authorList>
            <person name="Tran Van P."/>
        </authorList>
    </citation>
    <scope>NUCLEOTIDE SEQUENCE</scope>
</reference>
<dbReference type="PROSITE" id="PS00518">
    <property type="entry name" value="ZF_RING_1"/>
    <property type="match status" value="1"/>
</dbReference>
<dbReference type="InterPro" id="IPR047558">
    <property type="entry name" value="BRcat_RBR_HOIL1"/>
</dbReference>
<gene>
    <name evidence="11" type="ORF">ONB1V03_LOCUS5219</name>
</gene>
<evidence type="ECO:0000313" key="11">
    <source>
        <dbReference type="EMBL" id="CAD7645461.1"/>
    </source>
</evidence>
<dbReference type="GO" id="GO:0008270">
    <property type="term" value="F:zinc ion binding"/>
    <property type="evidence" value="ECO:0007669"/>
    <property type="project" value="UniProtKB-KW"/>
</dbReference>
<dbReference type="EMBL" id="OC916856">
    <property type="protein sequence ID" value="CAD7645461.1"/>
    <property type="molecule type" value="Genomic_DNA"/>
</dbReference>
<protein>
    <recommendedName>
        <fullName evidence="13">RanBP-type and C3HC4-type zinc finger-containing protein 1</fullName>
    </recommendedName>
</protein>
<evidence type="ECO:0000256" key="8">
    <source>
        <dbReference type="PROSITE-ProRule" id="PRU00175"/>
    </source>
</evidence>
<evidence type="ECO:0000256" key="2">
    <source>
        <dbReference type="ARBA" id="ARBA00022679"/>
    </source>
</evidence>
<dbReference type="GO" id="GO:0043130">
    <property type="term" value="F:ubiquitin binding"/>
    <property type="evidence" value="ECO:0007669"/>
    <property type="project" value="TreeGrafter"/>
</dbReference>
<dbReference type="InterPro" id="IPR044066">
    <property type="entry name" value="TRIAD_supradom"/>
</dbReference>
<comment type="pathway">
    <text evidence="1">Protein modification; protein ubiquitination.</text>
</comment>
<feature type="domain" description="RING-type" evidence="9">
    <location>
        <begin position="80"/>
        <end position="125"/>
    </location>
</feature>
<evidence type="ECO:0000256" key="1">
    <source>
        <dbReference type="ARBA" id="ARBA00004906"/>
    </source>
</evidence>
<proteinExistence type="predicted"/>